<proteinExistence type="predicted"/>
<keyword evidence="3" id="KW-1185">Reference proteome</keyword>
<evidence type="ECO:0000313" key="2">
    <source>
        <dbReference type="EMBL" id="GIL62008.1"/>
    </source>
</evidence>
<dbReference type="Proteomes" id="UP000747399">
    <property type="component" value="Unassembled WGS sequence"/>
</dbReference>
<evidence type="ECO:0000313" key="3">
    <source>
        <dbReference type="Proteomes" id="UP000747399"/>
    </source>
</evidence>
<protein>
    <submittedName>
        <fullName evidence="2">Uncharacterized protein</fullName>
    </submittedName>
</protein>
<feature type="compositionally biased region" description="Basic and acidic residues" evidence="1">
    <location>
        <begin position="35"/>
        <end position="45"/>
    </location>
</feature>
<feature type="non-terminal residue" evidence="2">
    <location>
        <position position="144"/>
    </location>
</feature>
<name>A0A8J4BN28_9CHLO</name>
<dbReference type="EMBL" id="BNCO01000048">
    <property type="protein sequence ID" value="GIL62008.1"/>
    <property type="molecule type" value="Genomic_DNA"/>
</dbReference>
<accession>A0A8J4BN28</accession>
<feature type="region of interest" description="Disordered" evidence="1">
    <location>
        <begin position="1"/>
        <end position="88"/>
    </location>
</feature>
<dbReference type="AlphaFoldDB" id="A0A8J4BN28"/>
<feature type="compositionally biased region" description="Gly residues" evidence="1">
    <location>
        <begin position="67"/>
        <end position="84"/>
    </location>
</feature>
<comment type="caution">
    <text evidence="2">The sequence shown here is derived from an EMBL/GenBank/DDBJ whole genome shotgun (WGS) entry which is preliminary data.</text>
</comment>
<sequence length="144" mass="15301">MVRTYQVQQQQVRQQGDVRQWHDVDQTLAAPAEPIDARTDTRDNLSGEVGPAAQSRGGDPWVQNDNGGDGGGHGSGSGSTGGAGAPSVVPLYLSRDIAAPELSKKEAAEEVQEIVFDNRNPDPGLYPYPNLDPDCAVRYSAAAR</sequence>
<feature type="compositionally biased region" description="Low complexity" evidence="1">
    <location>
        <begin position="1"/>
        <end position="18"/>
    </location>
</feature>
<organism evidence="2 3">
    <name type="scientific">Volvox africanus</name>
    <dbReference type="NCBI Taxonomy" id="51714"/>
    <lineage>
        <taxon>Eukaryota</taxon>
        <taxon>Viridiplantae</taxon>
        <taxon>Chlorophyta</taxon>
        <taxon>core chlorophytes</taxon>
        <taxon>Chlorophyceae</taxon>
        <taxon>CS clade</taxon>
        <taxon>Chlamydomonadales</taxon>
        <taxon>Volvocaceae</taxon>
        <taxon>Volvox</taxon>
    </lineage>
</organism>
<evidence type="ECO:0000256" key="1">
    <source>
        <dbReference type="SAM" id="MobiDB-lite"/>
    </source>
</evidence>
<gene>
    <name evidence="2" type="ORF">Vafri_16233</name>
</gene>
<reference evidence="2" key="1">
    <citation type="journal article" date="2021" name="Proc. Natl. Acad. Sci. U.S.A.">
        <title>Three genomes in the algal genus Volvox reveal the fate of a haploid sex-determining region after a transition to homothallism.</title>
        <authorList>
            <person name="Yamamoto K."/>
            <person name="Hamaji T."/>
            <person name="Kawai-Toyooka H."/>
            <person name="Matsuzaki R."/>
            <person name="Takahashi F."/>
            <person name="Nishimura Y."/>
            <person name="Kawachi M."/>
            <person name="Noguchi H."/>
            <person name="Minakuchi Y."/>
            <person name="Umen J.G."/>
            <person name="Toyoda A."/>
            <person name="Nozaki H."/>
        </authorList>
    </citation>
    <scope>NUCLEOTIDE SEQUENCE</scope>
    <source>
        <strain evidence="2">NIES-3780</strain>
    </source>
</reference>